<feature type="coiled-coil region" evidence="1">
    <location>
        <begin position="1"/>
        <end position="74"/>
    </location>
</feature>
<reference evidence="3" key="3">
    <citation type="submission" date="2025-09" db="UniProtKB">
        <authorList>
            <consortium name="Ensembl"/>
        </authorList>
    </citation>
    <scope>IDENTIFICATION</scope>
</reference>
<dbReference type="PANTHER" id="PTHR18939:SF4">
    <property type="entry name" value="RIBOSOME-BINDING PROTEIN 1"/>
    <property type="match status" value="1"/>
</dbReference>
<dbReference type="GO" id="GO:0005789">
    <property type="term" value="C:endoplasmic reticulum membrane"/>
    <property type="evidence" value="ECO:0007669"/>
    <property type="project" value="TreeGrafter"/>
</dbReference>
<feature type="region of interest" description="Disordered" evidence="2">
    <location>
        <begin position="200"/>
        <end position="227"/>
    </location>
</feature>
<proteinExistence type="predicted"/>
<evidence type="ECO:0000256" key="2">
    <source>
        <dbReference type="SAM" id="MobiDB-lite"/>
    </source>
</evidence>
<sequence>MEAAAEQMRVENQSMHQLREQVMLLEAQLEKQLESASSETQGYSEEMMQLKQLLSETQVQLEAAHSEAQKQSAELLLVRQHLSEMERVRHSAEAHGPQNGQLEPAQVQSKLEQVEQKAEGERALRQHLTEEFEQAQRCVIDLQAQLDLLRAAGDVSAPDTEDVTQLKERLEKEKKLSKDLGQAATKLQQLLKATQEQLTREKDTVRKLQDQLQEKDGTEELKEGTSV</sequence>
<reference evidence="3 4" key="1">
    <citation type="submission" date="2019-04" db="EMBL/GenBank/DDBJ databases">
        <authorList>
            <consortium name="Wellcome Sanger Institute Data Sharing"/>
        </authorList>
    </citation>
    <scope>NUCLEOTIDE SEQUENCE [LARGE SCALE GENOMIC DNA]</scope>
</reference>
<dbReference type="Proteomes" id="UP000694397">
    <property type="component" value="Chromosome 4"/>
</dbReference>
<evidence type="ECO:0000313" key="4">
    <source>
        <dbReference type="Proteomes" id="UP000694397"/>
    </source>
</evidence>
<reference evidence="3" key="2">
    <citation type="submission" date="2025-08" db="UniProtKB">
        <authorList>
            <consortium name="Ensembl"/>
        </authorList>
    </citation>
    <scope>IDENTIFICATION</scope>
</reference>
<keyword evidence="1" id="KW-0175">Coiled coil</keyword>
<dbReference type="Ensembl" id="ENSSFOT00015008212.2">
    <property type="protein sequence ID" value="ENSSFOP00015008095.2"/>
    <property type="gene ID" value="ENSSFOG00015005314.2"/>
</dbReference>
<protein>
    <submittedName>
        <fullName evidence="3">Ribosome binding protein 1</fullName>
    </submittedName>
</protein>
<dbReference type="AlphaFoldDB" id="A0A8C9R9L0"/>
<name>A0A8C9R9L0_SCLFO</name>
<accession>A0A8C9R9L0</accession>
<keyword evidence="4" id="KW-1185">Reference proteome</keyword>
<dbReference type="PANTHER" id="PTHR18939">
    <property type="entry name" value="RIBOSOME BINDING PROTEIN-1"/>
    <property type="match status" value="1"/>
</dbReference>
<evidence type="ECO:0000313" key="3">
    <source>
        <dbReference type="Ensembl" id="ENSSFOP00015008095.2"/>
    </source>
</evidence>
<evidence type="ECO:0000256" key="1">
    <source>
        <dbReference type="SAM" id="Coils"/>
    </source>
</evidence>
<organism evidence="3 4">
    <name type="scientific">Scleropages formosus</name>
    <name type="common">Asian bonytongue</name>
    <name type="synonym">Osteoglossum formosum</name>
    <dbReference type="NCBI Taxonomy" id="113540"/>
    <lineage>
        <taxon>Eukaryota</taxon>
        <taxon>Metazoa</taxon>
        <taxon>Chordata</taxon>
        <taxon>Craniata</taxon>
        <taxon>Vertebrata</taxon>
        <taxon>Euteleostomi</taxon>
        <taxon>Actinopterygii</taxon>
        <taxon>Neopterygii</taxon>
        <taxon>Teleostei</taxon>
        <taxon>Osteoglossocephala</taxon>
        <taxon>Osteoglossomorpha</taxon>
        <taxon>Osteoglossiformes</taxon>
        <taxon>Osteoglossidae</taxon>
        <taxon>Scleropages</taxon>
    </lineage>
</organism>
<dbReference type="InterPro" id="IPR040248">
    <property type="entry name" value="RRBP1"/>
</dbReference>
<dbReference type="GeneTree" id="ENSGT00940000158015"/>